<feature type="region of interest" description="Disordered" evidence="5">
    <location>
        <begin position="1"/>
        <end position="32"/>
    </location>
</feature>
<evidence type="ECO:0000313" key="7">
    <source>
        <dbReference type="EMBL" id="KAF0733650.1"/>
    </source>
</evidence>
<evidence type="ECO:0000256" key="3">
    <source>
        <dbReference type="ARBA" id="ARBA00022833"/>
    </source>
</evidence>
<proteinExistence type="predicted"/>
<dbReference type="SUPFAM" id="SSF90209">
    <property type="entry name" value="Ran binding protein zinc finger-like"/>
    <property type="match status" value="2"/>
</dbReference>
<feature type="compositionally biased region" description="Basic and acidic residues" evidence="5">
    <location>
        <begin position="10"/>
        <end position="22"/>
    </location>
</feature>
<feature type="compositionally biased region" description="Polar residues" evidence="5">
    <location>
        <begin position="514"/>
        <end position="532"/>
    </location>
</feature>
<keyword evidence="3" id="KW-0862">Zinc</keyword>
<dbReference type="Gene3D" id="4.10.1060.10">
    <property type="entry name" value="Zinc finger, RanBP2-type"/>
    <property type="match status" value="1"/>
</dbReference>
<keyword evidence="2 4" id="KW-0863">Zinc-finger</keyword>
<sequence length="595" mass="66309">MKPNVSEVSKSLDHEAETKTQYDESEQIPSDVVVKREVSNGADNVDADTEVEVPSFQLLNLTSFQSVRPQSFNDHSMDQSVFHRDETDAISLKYGDYNHDAPSFNLLSSNVPRENISALEPKQIPPQDGSFQDSTFPPQAQTDFQSTNVGITNSDYGDHDFSKQFKFPDSLNSSRQAQVPPKNSDEARAVTPFNPPTEISHEKNNKSLRQAGLDDSSSSEEEVHNARKLRRTKNRDVLHSREPGSSVKPLNPAQKNAHREWSCPRCTYLNEETTIECECCGQLKASPAVQTINLARSPINSNTISNDDTALLVESSDDEHVFDSPAWICKMCTYENHKNPERCELCDTPKGSSKTSQPLFEENDNFYGGSEEEFEVTSDFEGNIVDLTSTKTPRKSFYESDSIEEESDTQVAPYSKPPLDIPDELREFSSFIPVASLRSQPDSIDYLGMFGANRGGKSYSDRLQKRIAESRRRKNGKDQGVSENARGKRKKGGKKGKKSSNGSRKESSGRPSFAQFQKASSVKVQFQKSSRGQGPVLLDSNLKPKQKTRSMQIASDEGGDFGGFRSSRYAHHSAPVEASRMATWEGQGSVRYDDD</sequence>
<dbReference type="PROSITE" id="PS01358">
    <property type="entry name" value="ZF_RANBP2_1"/>
    <property type="match status" value="2"/>
</dbReference>
<evidence type="ECO:0000256" key="5">
    <source>
        <dbReference type="SAM" id="MobiDB-lite"/>
    </source>
</evidence>
<dbReference type="InterPro" id="IPR036443">
    <property type="entry name" value="Znf_RanBP2_sf"/>
</dbReference>
<evidence type="ECO:0000256" key="2">
    <source>
        <dbReference type="ARBA" id="ARBA00022771"/>
    </source>
</evidence>
<keyword evidence="1" id="KW-0479">Metal-binding</keyword>
<feature type="domain" description="RanBP2-type" evidence="6">
    <location>
        <begin position="323"/>
        <end position="352"/>
    </location>
</feature>
<evidence type="ECO:0000256" key="4">
    <source>
        <dbReference type="PROSITE-ProRule" id="PRU00322"/>
    </source>
</evidence>
<feature type="region of interest" description="Disordered" evidence="5">
    <location>
        <begin position="396"/>
        <end position="417"/>
    </location>
</feature>
<organism evidence="7 8">
    <name type="scientific">Aphanomyces euteiches</name>
    <dbReference type="NCBI Taxonomy" id="100861"/>
    <lineage>
        <taxon>Eukaryota</taxon>
        <taxon>Sar</taxon>
        <taxon>Stramenopiles</taxon>
        <taxon>Oomycota</taxon>
        <taxon>Saprolegniomycetes</taxon>
        <taxon>Saprolegniales</taxon>
        <taxon>Verrucalvaceae</taxon>
        <taxon>Aphanomyces</taxon>
    </lineage>
</organism>
<evidence type="ECO:0000256" key="1">
    <source>
        <dbReference type="ARBA" id="ARBA00022723"/>
    </source>
</evidence>
<feature type="domain" description="RanBP2-type" evidence="6">
    <location>
        <begin position="255"/>
        <end position="286"/>
    </location>
</feature>
<feature type="compositionally biased region" description="Basic residues" evidence="5">
    <location>
        <begin position="487"/>
        <end position="498"/>
    </location>
</feature>
<reference evidence="7 8" key="1">
    <citation type="submission" date="2019-07" db="EMBL/GenBank/DDBJ databases">
        <title>Genomics analysis of Aphanomyces spp. identifies a new class of oomycete effector associated with host adaptation.</title>
        <authorList>
            <person name="Gaulin E."/>
        </authorList>
    </citation>
    <scope>NUCLEOTIDE SEQUENCE [LARGE SCALE GENOMIC DNA]</scope>
    <source>
        <strain evidence="7 8">ATCC 201684</strain>
    </source>
</reference>
<evidence type="ECO:0000259" key="6">
    <source>
        <dbReference type="PROSITE" id="PS50199"/>
    </source>
</evidence>
<feature type="region of interest" description="Disordered" evidence="5">
    <location>
        <begin position="121"/>
        <end position="254"/>
    </location>
</feature>
<dbReference type="GO" id="GO:0008270">
    <property type="term" value="F:zinc ion binding"/>
    <property type="evidence" value="ECO:0007669"/>
    <property type="project" value="UniProtKB-KW"/>
</dbReference>
<dbReference type="Proteomes" id="UP000481153">
    <property type="component" value="Unassembled WGS sequence"/>
</dbReference>
<gene>
    <name evidence="7" type="ORF">Ae201684_009495</name>
</gene>
<dbReference type="EMBL" id="VJMJ01000120">
    <property type="protein sequence ID" value="KAF0733650.1"/>
    <property type="molecule type" value="Genomic_DNA"/>
</dbReference>
<dbReference type="SMART" id="SM00547">
    <property type="entry name" value="ZnF_RBZ"/>
    <property type="match status" value="2"/>
</dbReference>
<comment type="caution">
    <text evidence="7">The sequence shown here is derived from an EMBL/GenBank/DDBJ whole genome shotgun (WGS) entry which is preliminary data.</text>
</comment>
<feature type="region of interest" description="Disordered" evidence="5">
    <location>
        <begin position="468"/>
        <end position="566"/>
    </location>
</feature>
<accession>A0A6G0X1K1</accession>
<keyword evidence="8" id="KW-1185">Reference proteome</keyword>
<dbReference type="PROSITE" id="PS50199">
    <property type="entry name" value="ZF_RANBP2_2"/>
    <property type="match status" value="2"/>
</dbReference>
<name>A0A6G0X1K1_9STRA</name>
<dbReference type="InterPro" id="IPR001876">
    <property type="entry name" value="Znf_RanBP2"/>
</dbReference>
<dbReference type="VEuPathDB" id="FungiDB:AeMF1_019475"/>
<protein>
    <recommendedName>
        <fullName evidence="6">RanBP2-type domain-containing protein</fullName>
    </recommendedName>
</protein>
<feature type="compositionally biased region" description="Polar residues" evidence="5">
    <location>
        <begin position="129"/>
        <end position="155"/>
    </location>
</feature>
<dbReference type="AlphaFoldDB" id="A0A6G0X1K1"/>
<evidence type="ECO:0000313" key="8">
    <source>
        <dbReference type="Proteomes" id="UP000481153"/>
    </source>
</evidence>